<keyword evidence="4" id="KW-1185">Reference proteome</keyword>
<comment type="caution">
    <text evidence="3">The sequence shown here is derived from an EMBL/GenBank/DDBJ whole genome shotgun (WGS) entry which is preliminary data.</text>
</comment>
<protein>
    <submittedName>
        <fullName evidence="3">Uncharacterized protein</fullName>
    </submittedName>
</protein>
<comment type="similarity">
    <text evidence="1">Belongs to the SAPAP family.</text>
</comment>
<dbReference type="Proteomes" id="UP001642540">
    <property type="component" value="Unassembled WGS sequence"/>
</dbReference>
<feature type="compositionally biased region" description="Polar residues" evidence="2">
    <location>
        <begin position="222"/>
        <end position="257"/>
    </location>
</feature>
<organism evidence="3 4">
    <name type="scientific">Orchesella dallaii</name>
    <dbReference type="NCBI Taxonomy" id="48710"/>
    <lineage>
        <taxon>Eukaryota</taxon>
        <taxon>Metazoa</taxon>
        <taxon>Ecdysozoa</taxon>
        <taxon>Arthropoda</taxon>
        <taxon>Hexapoda</taxon>
        <taxon>Collembola</taxon>
        <taxon>Entomobryomorpha</taxon>
        <taxon>Entomobryoidea</taxon>
        <taxon>Orchesellidae</taxon>
        <taxon>Orchesellinae</taxon>
        <taxon>Orchesella</taxon>
    </lineage>
</organism>
<accession>A0ABP1PXD8</accession>
<dbReference type="PANTHER" id="PTHR12353:SF1">
    <property type="entry name" value="DISKS LARGE-ASSOCIATED PROTEIN 5"/>
    <property type="match status" value="1"/>
</dbReference>
<sequence length="449" mass="49524">MAARGSEFTKTMNEQQCKNENITPDIKPGVTSDHNQPEKRKVRIINNKGLNPPKSNISGKLTAPPQKNEPTMKKKVAVKNPTEKSGANVLTTKNGLKQVPPSRKVNTLKKLNEFSNEMTERPPAAASKKGSSGLRSEVNAPGKMLTRSMAAKLNNQKNESKKLADGEQSSLSKQPELNRSQQQSHKSIKPSAGPKKEIAKQAISGKPVQRRQVPAKIAVEVSKSTENPTNPTNISTNEENKVSSTNEPDSELVTNFPTPNAIDDTYITFNGKFANACNQLNSFVLKWIKVVEKDNSLPEDAQEDIRSALGKANLLLRSKLPQFGSLLYMYLCQNESHTAKILACDLDGWWEVATIQLKAITAEFDNLESSRQYRWRRKAYLNPITSPKIPPASGRSRKIPRRVSRNSSITSESCSKTSFCILGVRESMGSINKIGAVPVSAENVFNETK</sequence>
<evidence type="ECO:0000313" key="3">
    <source>
        <dbReference type="EMBL" id="CAL8079010.1"/>
    </source>
</evidence>
<evidence type="ECO:0000256" key="1">
    <source>
        <dbReference type="ARBA" id="ARBA00008839"/>
    </source>
</evidence>
<feature type="region of interest" description="Disordered" evidence="2">
    <location>
        <begin position="1"/>
        <end position="257"/>
    </location>
</feature>
<dbReference type="EMBL" id="CAXLJM020000013">
    <property type="protein sequence ID" value="CAL8079010.1"/>
    <property type="molecule type" value="Genomic_DNA"/>
</dbReference>
<dbReference type="InterPro" id="IPR005026">
    <property type="entry name" value="SAPAP"/>
</dbReference>
<feature type="compositionally biased region" description="Polar residues" evidence="2">
    <location>
        <begin position="8"/>
        <end position="22"/>
    </location>
</feature>
<gene>
    <name evidence="3" type="ORF">ODALV1_LOCUS4254</name>
</gene>
<reference evidence="3 4" key="1">
    <citation type="submission" date="2024-08" db="EMBL/GenBank/DDBJ databases">
        <authorList>
            <person name="Cucini C."/>
            <person name="Frati F."/>
        </authorList>
    </citation>
    <scope>NUCLEOTIDE SEQUENCE [LARGE SCALE GENOMIC DNA]</scope>
</reference>
<evidence type="ECO:0000256" key="2">
    <source>
        <dbReference type="SAM" id="MobiDB-lite"/>
    </source>
</evidence>
<name>A0ABP1PXD8_9HEXA</name>
<dbReference type="PANTHER" id="PTHR12353">
    <property type="entry name" value="DISKS LARGE-ASSOCIATED PROTEIN DAP SAP90/PSD-95-ASSOCIATED PROTEIN"/>
    <property type="match status" value="1"/>
</dbReference>
<proteinExistence type="inferred from homology"/>
<evidence type="ECO:0000313" key="4">
    <source>
        <dbReference type="Proteomes" id="UP001642540"/>
    </source>
</evidence>
<feature type="compositionally biased region" description="Basic residues" evidence="2">
    <location>
        <begin position="395"/>
        <end position="404"/>
    </location>
</feature>
<feature type="region of interest" description="Disordered" evidence="2">
    <location>
        <begin position="390"/>
        <end position="409"/>
    </location>
</feature>
<feature type="compositionally biased region" description="Polar residues" evidence="2">
    <location>
        <begin position="83"/>
        <end position="95"/>
    </location>
</feature>
<feature type="compositionally biased region" description="Polar residues" evidence="2">
    <location>
        <begin position="167"/>
        <end position="185"/>
    </location>
</feature>
<dbReference type="Pfam" id="PF03359">
    <property type="entry name" value="GKAP"/>
    <property type="match status" value="1"/>
</dbReference>